<dbReference type="GO" id="GO:0009733">
    <property type="term" value="P:response to auxin"/>
    <property type="evidence" value="ECO:0007669"/>
    <property type="project" value="InterPro"/>
</dbReference>
<dbReference type="EMBL" id="SMMG02000007">
    <property type="protein sequence ID" value="KAA3466044.1"/>
    <property type="molecule type" value="Genomic_DNA"/>
</dbReference>
<sequence>MDNRRFVIPLAFLGNCIFRELFKMSEEEFGLPSDGLITLLCDSVAMSYIVSLAKPGLAKDLERAVLNSITTYCCKSNSCSNQLHADQQSLIKTAIFVDFKESMNSASPMTKLLQKNVQFVWSNECHQSFDQLKRMLTEALVLTQPKFGKEFVVYNDALFSGLGCVLMQAGKLKPHERNYPTHDLELAAIVFSLKIWRQYLYVFDDSVIAELRARPLFLQRIQEFQNDDPKLVAKRELIQSDTTAEFIVSDNGMMYFRNRLCIPDNFNLKRDIFSEAHNSAYSIHLGSMKMFNDLKKMYWSPSLKREISKFVTKCLVCQHVKAKPQVPSRLLQFATIPEWKWERVTMDYS</sequence>
<organism evidence="7 8">
    <name type="scientific">Gossypium australe</name>
    <dbReference type="NCBI Taxonomy" id="47621"/>
    <lineage>
        <taxon>Eukaryota</taxon>
        <taxon>Viridiplantae</taxon>
        <taxon>Streptophyta</taxon>
        <taxon>Embryophyta</taxon>
        <taxon>Tracheophyta</taxon>
        <taxon>Spermatophyta</taxon>
        <taxon>Magnoliopsida</taxon>
        <taxon>eudicotyledons</taxon>
        <taxon>Gunneridae</taxon>
        <taxon>Pentapetalae</taxon>
        <taxon>rosids</taxon>
        <taxon>malvids</taxon>
        <taxon>Malvales</taxon>
        <taxon>Malvaceae</taxon>
        <taxon>Malvoideae</taxon>
        <taxon>Gossypium</taxon>
    </lineage>
</organism>
<dbReference type="InterPro" id="IPR041577">
    <property type="entry name" value="RT_RNaseH_2"/>
</dbReference>
<evidence type="ECO:0000256" key="1">
    <source>
        <dbReference type="ARBA" id="ARBA00006974"/>
    </source>
</evidence>
<comment type="similarity">
    <text evidence="1">Belongs to the ARG7 family.</text>
</comment>
<dbReference type="InterPro" id="IPR003676">
    <property type="entry name" value="SAUR_fam"/>
</dbReference>
<dbReference type="Pfam" id="PF02519">
    <property type="entry name" value="Auxin_inducible"/>
    <property type="match status" value="1"/>
</dbReference>
<evidence type="ECO:0000259" key="6">
    <source>
        <dbReference type="Pfam" id="PF17921"/>
    </source>
</evidence>
<dbReference type="Pfam" id="PF17921">
    <property type="entry name" value="Integrase_H2C2"/>
    <property type="match status" value="1"/>
</dbReference>
<gene>
    <name evidence="7" type="ORF">EPI10_001167</name>
</gene>
<evidence type="ECO:0000313" key="8">
    <source>
        <dbReference type="Proteomes" id="UP000325315"/>
    </source>
</evidence>
<evidence type="ECO:0000256" key="3">
    <source>
        <dbReference type="ARBA" id="ARBA00022604"/>
    </source>
</evidence>
<dbReference type="Gene3D" id="1.10.340.70">
    <property type="match status" value="1"/>
</dbReference>
<accession>A0A5B6VAF8</accession>
<dbReference type="AlphaFoldDB" id="A0A5B6VAF8"/>
<evidence type="ECO:0000256" key="2">
    <source>
        <dbReference type="ARBA" id="ARBA00022473"/>
    </source>
</evidence>
<dbReference type="GO" id="GO:0003824">
    <property type="term" value="F:catalytic activity"/>
    <property type="evidence" value="ECO:0007669"/>
    <property type="project" value="UniProtKB-KW"/>
</dbReference>
<evidence type="ECO:0000256" key="4">
    <source>
        <dbReference type="ARBA" id="ARBA00023268"/>
    </source>
</evidence>
<dbReference type="InterPro" id="IPR043128">
    <property type="entry name" value="Rev_trsase/Diguanyl_cyclase"/>
</dbReference>
<dbReference type="InterPro" id="IPR041588">
    <property type="entry name" value="Integrase_H2C2"/>
</dbReference>
<feature type="domain" description="Integrase zinc-binding" evidence="6">
    <location>
        <begin position="267"/>
        <end position="322"/>
    </location>
</feature>
<reference evidence="8" key="1">
    <citation type="journal article" date="2019" name="Plant Biotechnol. J.">
        <title>Genome sequencing of the Australian wild diploid species Gossypium australe highlights disease resistance and delayed gland morphogenesis.</title>
        <authorList>
            <person name="Cai Y."/>
            <person name="Cai X."/>
            <person name="Wang Q."/>
            <person name="Wang P."/>
            <person name="Zhang Y."/>
            <person name="Cai C."/>
            <person name="Xu Y."/>
            <person name="Wang K."/>
            <person name="Zhou Z."/>
            <person name="Wang C."/>
            <person name="Geng S."/>
            <person name="Li B."/>
            <person name="Dong Q."/>
            <person name="Hou Y."/>
            <person name="Wang H."/>
            <person name="Ai P."/>
            <person name="Liu Z."/>
            <person name="Yi F."/>
            <person name="Sun M."/>
            <person name="An G."/>
            <person name="Cheng J."/>
            <person name="Zhang Y."/>
            <person name="Shi Q."/>
            <person name="Xie Y."/>
            <person name="Shi X."/>
            <person name="Chang Y."/>
            <person name="Huang F."/>
            <person name="Chen Y."/>
            <person name="Hong S."/>
            <person name="Mi L."/>
            <person name="Sun Q."/>
            <person name="Zhang L."/>
            <person name="Zhou B."/>
            <person name="Peng R."/>
            <person name="Zhang X."/>
            <person name="Liu F."/>
        </authorList>
    </citation>
    <scope>NUCLEOTIDE SEQUENCE [LARGE SCALE GENOMIC DNA]</scope>
    <source>
        <strain evidence="8">cv. PA1801</strain>
    </source>
</reference>
<keyword evidence="8" id="KW-1185">Reference proteome</keyword>
<dbReference type="OrthoDB" id="1938712at2759"/>
<dbReference type="InterPro" id="IPR043502">
    <property type="entry name" value="DNA/RNA_pol_sf"/>
</dbReference>
<keyword evidence="4" id="KW-0511">Multifunctional enzyme</keyword>
<proteinExistence type="inferred from homology"/>
<dbReference type="PANTHER" id="PTHR37984">
    <property type="entry name" value="PROTEIN CBG26694"/>
    <property type="match status" value="1"/>
</dbReference>
<protein>
    <submittedName>
        <fullName evidence="7">DNA/RNA polymerases superfamily protein</fullName>
    </submittedName>
</protein>
<keyword evidence="2" id="KW-0217">Developmental protein</keyword>
<evidence type="ECO:0000259" key="5">
    <source>
        <dbReference type="Pfam" id="PF17919"/>
    </source>
</evidence>
<feature type="domain" description="Reverse transcriptase/retrotransposon-derived protein RNase H-like" evidence="5">
    <location>
        <begin position="121"/>
        <end position="201"/>
    </location>
</feature>
<name>A0A5B6VAF8_9ROSI</name>
<evidence type="ECO:0000313" key="7">
    <source>
        <dbReference type="EMBL" id="KAA3466044.1"/>
    </source>
</evidence>
<dbReference type="Gene3D" id="3.30.70.270">
    <property type="match status" value="1"/>
</dbReference>
<dbReference type="PANTHER" id="PTHR37984:SF5">
    <property type="entry name" value="PROTEIN NYNRIN-LIKE"/>
    <property type="match status" value="1"/>
</dbReference>
<comment type="caution">
    <text evidence="7">The sequence shown here is derived from an EMBL/GenBank/DDBJ whole genome shotgun (WGS) entry which is preliminary data.</text>
</comment>
<dbReference type="Pfam" id="PF17919">
    <property type="entry name" value="RT_RNaseH_2"/>
    <property type="match status" value="1"/>
</dbReference>
<dbReference type="SUPFAM" id="SSF56672">
    <property type="entry name" value="DNA/RNA polymerases"/>
    <property type="match status" value="1"/>
</dbReference>
<dbReference type="Proteomes" id="UP000325315">
    <property type="component" value="Unassembled WGS sequence"/>
</dbReference>
<keyword evidence="3" id="KW-0341">Growth regulation</keyword>
<dbReference type="InterPro" id="IPR050951">
    <property type="entry name" value="Retrovirus_Pol_polyprotein"/>
</dbReference>